<evidence type="ECO:0000313" key="14">
    <source>
        <dbReference type="Proteomes" id="UP000222542"/>
    </source>
</evidence>
<evidence type="ECO:0000256" key="3">
    <source>
        <dbReference type="ARBA" id="ARBA00010869"/>
    </source>
</evidence>
<keyword evidence="14" id="KW-1185">Reference proteome</keyword>
<evidence type="ECO:0000256" key="6">
    <source>
        <dbReference type="ARBA" id="ARBA00022801"/>
    </source>
</evidence>
<dbReference type="CDD" id="cd09876">
    <property type="entry name" value="PIN_Nob1-like"/>
    <property type="match status" value="1"/>
</dbReference>
<comment type="cofactor">
    <cofactor evidence="1">
        <name>pyridoxal 5'-phosphate</name>
        <dbReference type="ChEBI" id="CHEBI:597326"/>
    </cofactor>
</comment>
<feature type="domain" description="Ribonuclease PIN" evidence="12">
    <location>
        <begin position="266"/>
        <end position="352"/>
    </location>
</feature>
<dbReference type="InterPro" id="IPR033411">
    <property type="entry name" value="Ribonuclease_PIN"/>
</dbReference>
<dbReference type="Proteomes" id="UP000222542">
    <property type="component" value="Unassembled WGS sequence"/>
</dbReference>
<dbReference type="AlphaFoldDB" id="A0A2G3AP77"/>
<dbReference type="PROSITE" id="PS00165">
    <property type="entry name" value="DEHYDRATASE_SER_THR"/>
    <property type="match status" value="1"/>
</dbReference>
<organism evidence="13 14">
    <name type="scientific">Capsicum annuum</name>
    <name type="common">Capsicum pepper</name>
    <dbReference type="NCBI Taxonomy" id="4072"/>
    <lineage>
        <taxon>Eukaryota</taxon>
        <taxon>Viridiplantae</taxon>
        <taxon>Streptophyta</taxon>
        <taxon>Embryophyta</taxon>
        <taxon>Tracheophyta</taxon>
        <taxon>Spermatophyta</taxon>
        <taxon>Magnoliopsida</taxon>
        <taxon>eudicotyledons</taxon>
        <taxon>Gunneridae</taxon>
        <taxon>Pentapetalae</taxon>
        <taxon>asterids</taxon>
        <taxon>lamiids</taxon>
        <taxon>Solanales</taxon>
        <taxon>Solanaceae</taxon>
        <taxon>Solanoideae</taxon>
        <taxon>Capsiceae</taxon>
        <taxon>Capsicum</taxon>
    </lineage>
</organism>
<dbReference type="Pfam" id="PF17146">
    <property type="entry name" value="PIN_6"/>
    <property type="match status" value="1"/>
</dbReference>
<feature type="region of interest" description="Disordered" evidence="9">
    <location>
        <begin position="504"/>
        <end position="525"/>
    </location>
</feature>
<feature type="region of interest" description="Disordered" evidence="9">
    <location>
        <begin position="429"/>
        <end position="457"/>
    </location>
</feature>
<dbReference type="InterPro" id="IPR039907">
    <property type="entry name" value="NOB1"/>
</dbReference>
<dbReference type="GO" id="GO:0003941">
    <property type="term" value="F:L-serine ammonia-lyase activity"/>
    <property type="evidence" value="ECO:0007669"/>
    <property type="project" value="UniProtKB-ARBA"/>
</dbReference>
<accession>A0A2G3AP77</accession>
<evidence type="ECO:0000256" key="5">
    <source>
        <dbReference type="ARBA" id="ARBA00022723"/>
    </source>
</evidence>
<feature type="domain" description="Nin one binding (NOB1) Zn-ribbon-like" evidence="11">
    <location>
        <begin position="694"/>
        <end position="764"/>
    </location>
</feature>
<comment type="similarity">
    <text evidence="3">Belongs to the serine/threonine dehydratase family.</text>
</comment>
<dbReference type="GO" id="GO:0016787">
    <property type="term" value="F:hydrolase activity"/>
    <property type="evidence" value="ECO:0007669"/>
    <property type="project" value="UniProtKB-KW"/>
</dbReference>
<evidence type="ECO:0000256" key="4">
    <source>
        <dbReference type="ARBA" id="ARBA00022722"/>
    </source>
</evidence>
<keyword evidence="7" id="KW-0663">Pyridoxal phosphate</keyword>
<feature type="domain" description="Tryptophan synthase beta chain-like PALP" evidence="10">
    <location>
        <begin position="27"/>
        <end position="168"/>
    </location>
</feature>
<feature type="compositionally biased region" description="Basic and acidic residues" evidence="9">
    <location>
        <begin position="511"/>
        <end position="522"/>
    </location>
</feature>
<dbReference type="STRING" id="4072.A0A2G3AP77"/>
<evidence type="ECO:0000256" key="1">
    <source>
        <dbReference type="ARBA" id="ARBA00001933"/>
    </source>
</evidence>
<dbReference type="InterPro" id="IPR036283">
    <property type="entry name" value="NOB1_Zf-like_sf"/>
</dbReference>
<comment type="similarity">
    <text evidence="2">Belongs to the NOB1 family.</text>
</comment>
<dbReference type="Pfam" id="PF08772">
    <property type="entry name" value="Zn_ribbon_NOB1"/>
    <property type="match status" value="1"/>
</dbReference>
<evidence type="ECO:0000256" key="8">
    <source>
        <dbReference type="ARBA" id="ARBA00023239"/>
    </source>
</evidence>
<dbReference type="GO" id="GO:0030490">
    <property type="term" value="P:maturation of SSU-rRNA"/>
    <property type="evidence" value="ECO:0000318"/>
    <property type="project" value="GO_Central"/>
</dbReference>
<dbReference type="GO" id="GO:0009553">
    <property type="term" value="P:embryo sac development"/>
    <property type="evidence" value="ECO:0007669"/>
    <property type="project" value="EnsemblPlants"/>
</dbReference>
<dbReference type="PANTHER" id="PTHR12814">
    <property type="entry name" value="RNA-BINDING PROTEIN NOB1"/>
    <property type="match status" value="1"/>
</dbReference>
<dbReference type="Gene3D" id="6.20.210.10">
    <property type="entry name" value="Nin one binding (NOB1), Zn-ribbon-like"/>
    <property type="match status" value="1"/>
</dbReference>
<feature type="compositionally biased region" description="Acidic residues" evidence="9">
    <location>
        <begin position="613"/>
        <end position="629"/>
    </location>
</feature>
<sequence length="841" mass="91667">MEPEYTNAGDGYAADIVSIREAQARIKPFARKTPVFTSDTLDSVVGRKLYFKCECFQKGGAFKFRGACNAVFSLDDDQATKGVVTHSSGNHAAALSLAAKLRGIPAYVVVPRNAPKCKLANVKRYGGQVIFSEPTMQSREDTANKVMRDTGAVLIPSSNDGRIIRGFGASGTRGGMASGVALAAKAIINPAIRIFSAEPLAFLSKKNVEPSGAIGLAALLSDSFKNNAAYSDCKQVGIVLSGGNVDLATGVLVGRCKSTKGIAVAVVDANAIIQGGDKLNHSADRFVSVPEVLLEIRDENSRHSLNFLPFTVDTLEPSPDSLKKVISFARATGDLHTLSDVDLKLIALTYTLEAQFHGTQHLRDCPPPIHTVNVKRLPEKELPGWGANVPNPEEWEAIEHALDEGANTTSRILPLKDLSLNVIPLDQQSSRDGSVVNGGDSHSENKMDADDGFSKPRKYLPQKKEVKIEGKKMVADGIDASQGQYDDHADDWLPAVSRSTHRRFLRRKARREMSETSSKMDDLQEATENTVDENLNNCQCDDISMHHNPEENTTANTEDGKVSEVRDGEEHLSTILSQMRLEEDSAKALQDAADVSIFTEGPESNDTKQNSNELEDDEGENFDTADGGVEDAEMDSQMDESIETSFVDDNSSEQSWMLKSLSESSVACVTADFAMQNVILQMGLRLVAPGGMQIRELHRWVLKCHACYKVTTDVGRIFCPNCGNGGTLRKVAVTVGENGIVIAARRPRVSLRGTKFSLPLPQGGRDAVTKNPILREDQLPQKLLYPKTKKKNKGDEIYTPDTIFLNHTSKKAPLQPPVRKALAVFSGKRNPNDNHYSRAKH</sequence>
<dbReference type="OMA" id="QSWMVRS"/>
<keyword evidence="6" id="KW-0378">Hydrolase</keyword>
<gene>
    <name evidence="13" type="ORF">T459_03892</name>
</gene>
<feature type="compositionally biased region" description="Basic and acidic residues" evidence="9">
    <location>
        <begin position="441"/>
        <end position="454"/>
    </location>
</feature>
<dbReference type="GO" id="GO:0005737">
    <property type="term" value="C:cytoplasm"/>
    <property type="evidence" value="ECO:0007669"/>
    <property type="project" value="EnsemblPlants"/>
</dbReference>
<dbReference type="PANTHER" id="PTHR12814:SF2">
    <property type="entry name" value="RNA-BINDING PROTEIN NOB1"/>
    <property type="match status" value="1"/>
</dbReference>
<dbReference type="InterPro" id="IPR000634">
    <property type="entry name" value="Ser/Thr_deHydtase_PyrdxlP-BS"/>
</dbReference>
<feature type="compositionally biased region" description="Polar residues" evidence="9">
    <location>
        <begin position="602"/>
        <end position="612"/>
    </location>
</feature>
<evidence type="ECO:0000256" key="7">
    <source>
        <dbReference type="ARBA" id="ARBA00022898"/>
    </source>
</evidence>
<evidence type="ECO:0000313" key="13">
    <source>
        <dbReference type="EMBL" id="PHT96010.1"/>
    </source>
</evidence>
<dbReference type="InterPro" id="IPR036052">
    <property type="entry name" value="TrpB-like_PALP_sf"/>
</dbReference>
<dbReference type="InterPro" id="IPR014881">
    <property type="entry name" value="NOB1_Zn-bd"/>
</dbReference>
<evidence type="ECO:0000259" key="10">
    <source>
        <dbReference type="Pfam" id="PF00291"/>
    </source>
</evidence>
<dbReference type="InterPro" id="IPR001926">
    <property type="entry name" value="TrpB-like_PALP"/>
</dbReference>
<dbReference type="FunFam" id="3.40.50.1100:FF:000005">
    <property type="entry name" value="Threonine dehydratase catabolic"/>
    <property type="match status" value="1"/>
</dbReference>
<reference evidence="13 14" key="2">
    <citation type="journal article" date="2017" name="Genome Biol.">
        <title>New reference genome sequences of hot pepper reveal the massive evolution of plant disease-resistance genes by retroduplication.</title>
        <authorList>
            <person name="Kim S."/>
            <person name="Park J."/>
            <person name="Yeom S.I."/>
            <person name="Kim Y.M."/>
            <person name="Seo E."/>
            <person name="Kim K.T."/>
            <person name="Kim M.S."/>
            <person name="Lee J.M."/>
            <person name="Cheong K."/>
            <person name="Shin H.S."/>
            <person name="Kim S.B."/>
            <person name="Han K."/>
            <person name="Lee J."/>
            <person name="Park M."/>
            <person name="Lee H.A."/>
            <person name="Lee H.Y."/>
            <person name="Lee Y."/>
            <person name="Oh S."/>
            <person name="Lee J.H."/>
            <person name="Choi E."/>
            <person name="Choi E."/>
            <person name="Lee S.E."/>
            <person name="Jeon J."/>
            <person name="Kim H."/>
            <person name="Choi G."/>
            <person name="Song H."/>
            <person name="Lee J."/>
            <person name="Lee S.C."/>
            <person name="Kwon J.K."/>
            <person name="Lee H.Y."/>
            <person name="Koo N."/>
            <person name="Hong Y."/>
            <person name="Kim R.W."/>
            <person name="Kang W.H."/>
            <person name="Huh J.H."/>
            <person name="Kang B.C."/>
            <person name="Yang T.J."/>
            <person name="Lee Y.H."/>
            <person name="Bennetzen J.L."/>
            <person name="Choi D."/>
        </authorList>
    </citation>
    <scope>NUCLEOTIDE SEQUENCE [LARGE SCALE GENOMIC DNA]</scope>
    <source>
        <strain evidence="14">cv. CM334</strain>
    </source>
</reference>
<dbReference type="GO" id="GO:0004521">
    <property type="term" value="F:RNA endonuclease activity"/>
    <property type="evidence" value="ECO:0000318"/>
    <property type="project" value="GO_Central"/>
</dbReference>
<dbReference type="EMBL" id="AYRZ02000001">
    <property type="protein sequence ID" value="PHT96010.1"/>
    <property type="molecule type" value="Genomic_DNA"/>
</dbReference>
<evidence type="ECO:0000256" key="2">
    <source>
        <dbReference type="ARBA" id="ARBA00005858"/>
    </source>
</evidence>
<evidence type="ECO:0000259" key="12">
    <source>
        <dbReference type="Pfam" id="PF17146"/>
    </source>
</evidence>
<feature type="compositionally biased region" description="Basic and acidic residues" evidence="9">
    <location>
        <begin position="558"/>
        <end position="569"/>
    </location>
</feature>
<evidence type="ECO:0000256" key="9">
    <source>
        <dbReference type="SAM" id="MobiDB-lite"/>
    </source>
</evidence>
<dbReference type="Gramene" id="PHT96010">
    <property type="protein sequence ID" value="PHT96010"/>
    <property type="gene ID" value="T459_03892"/>
</dbReference>
<comment type="caution">
    <text evidence="13">The sequence shown here is derived from an EMBL/GenBank/DDBJ whole genome shotgun (WGS) entry which is preliminary data.</text>
</comment>
<proteinExistence type="inferred from homology"/>
<reference evidence="13 14" key="1">
    <citation type="journal article" date="2014" name="Nat. Genet.">
        <title>Genome sequence of the hot pepper provides insights into the evolution of pungency in Capsicum species.</title>
        <authorList>
            <person name="Kim S."/>
            <person name="Park M."/>
            <person name="Yeom S.I."/>
            <person name="Kim Y.M."/>
            <person name="Lee J.M."/>
            <person name="Lee H.A."/>
            <person name="Seo E."/>
            <person name="Choi J."/>
            <person name="Cheong K."/>
            <person name="Kim K.T."/>
            <person name="Jung K."/>
            <person name="Lee G.W."/>
            <person name="Oh S.K."/>
            <person name="Bae C."/>
            <person name="Kim S.B."/>
            <person name="Lee H.Y."/>
            <person name="Kim S.Y."/>
            <person name="Kim M.S."/>
            <person name="Kang B.C."/>
            <person name="Jo Y.D."/>
            <person name="Yang H.B."/>
            <person name="Jeong H.J."/>
            <person name="Kang W.H."/>
            <person name="Kwon J.K."/>
            <person name="Shin C."/>
            <person name="Lim J.Y."/>
            <person name="Park J.H."/>
            <person name="Huh J.H."/>
            <person name="Kim J.S."/>
            <person name="Kim B.D."/>
            <person name="Cohen O."/>
            <person name="Paran I."/>
            <person name="Suh M.C."/>
            <person name="Lee S.B."/>
            <person name="Kim Y.K."/>
            <person name="Shin Y."/>
            <person name="Noh S.J."/>
            <person name="Park J."/>
            <person name="Seo Y.S."/>
            <person name="Kwon S.Y."/>
            <person name="Kim H.A."/>
            <person name="Park J.M."/>
            <person name="Kim H.J."/>
            <person name="Choi S.B."/>
            <person name="Bosland P.W."/>
            <person name="Reeves G."/>
            <person name="Jo S.H."/>
            <person name="Lee B.W."/>
            <person name="Cho H.T."/>
            <person name="Choi H.S."/>
            <person name="Lee M.S."/>
            <person name="Yu Y."/>
            <person name="Do Choi Y."/>
            <person name="Park B.S."/>
            <person name="van Deynze A."/>
            <person name="Ashrafi H."/>
            <person name="Hill T."/>
            <person name="Kim W.T."/>
            <person name="Pai H.S."/>
            <person name="Ahn H.K."/>
            <person name="Yeam I."/>
            <person name="Giovannoni J.J."/>
            <person name="Rose J.K."/>
            <person name="Sorensen I."/>
            <person name="Lee S.J."/>
            <person name="Kim R.W."/>
            <person name="Choi I.Y."/>
            <person name="Choi B.S."/>
            <person name="Lim J.S."/>
            <person name="Lee Y.H."/>
            <person name="Choi D."/>
        </authorList>
    </citation>
    <scope>NUCLEOTIDE SEQUENCE [LARGE SCALE GENOMIC DNA]</scope>
    <source>
        <strain evidence="14">cv. CM334</strain>
    </source>
</reference>
<feature type="region of interest" description="Disordered" evidence="9">
    <location>
        <begin position="597"/>
        <end position="629"/>
    </location>
</feature>
<feature type="region of interest" description="Disordered" evidence="9">
    <location>
        <begin position="538"/>
        <end position="569"/>
    </location>
</feature>
<dbReference type="GO" id="GO:0046872">
    <property type="term" value="F:metal ion binding"/>
    <property type="evidence" value="ECO:0007669"/>
    <property type="project" value="UniProtKB-KW"/>
</dbReference>
<keyword evidence="8" id="KW-0456">Lyase</keyword>
<dbReference type="GO" id="GO:0005654">
    <property type="term" value="C:nucleoplasm"/>
    <property type="evidence" value="ECO:0007669"/>
    <property type="project" value="EnsemblPlants"/>
</dbReference>
<keyword evidence="4" id="KW-0540">Nuclease</keyword>
<dbReference type="SUPFAM" id="SSF53686">
    <property type="entry name" value="Tryptophan synthase beta subunit-like PLP-dependent enzymes"/>
    <property type="match status" value="1"/>
</dbReference>
<keyword evidence="5" id="KW-0479">Metal-binding</keyword>
<protein>
    <submittedName>
        <fullName evidence="13">Serine racemase</fullName>
    </submittedName>
</protein>
<dbReference type="FunFam" id="3.40.50.1010:FF:000020">
    <property type="entry name" value="20S-pre-rRNA D-site endonuclease NOB1"/>
    <property type="match status" value="1"/>
</dbReference>
<evidence type="ECO:0000259" key="11">
    <source>
        <dbReference type="Pfam" id="PF08772"/>
    </source>
</evidence>
<dbReference type="Gene3D" id="3.40.50.1100">
    <property type="match status" value="3"/>
</dbReference>
<dbReference type="GO" id="GO:0009555">
    <property type="term" value="P:pollen development"/>
    <property type="evidence" value="ECO:0007669"/>
    <property type="project" value="EnsemblPlants"/>
</dbReference>
<dbReference type="GO" id="GO:0030688">
    <property type="term" value="C:preribosome, small subunit precursor"/>
    <property type="evidence" value="ECO:0000318"/>
    <property type="project" value="GO_Central"/>
</dbReference>
<dbReference type="Pfam" id="PF00291">
    <property type="entry name" value="PALP"/>
    <property type="match status" value="1"/>
</dbReference>
<name>A0A2G3AP77_CAPAN</name>
<dbReference type="Gene3D" id="3.40.50.1010">
    <property type="entry name" value="5'-nuclease"/>
    <property type="match status" value="1"/>
</dbReference>
<dbReference type="GO" id="GO:0006563">
    <property type="term" value="P:L-serine metabolic process"/>
    <property type="evidence" value="ECO:0007669"/>
    <property type="project" value="UniProtKB-ARBA"/>
</dbReference>
<dbReference type="SUPFAM" id="SSF144206">
    <property type="entry name" value="NOB1 zinc finger-like"/>
    <property type="match status" value="1"/>
</dbReference>
<dbReference type="GO" id="GO:0030170">
    <property type="term" value="F:pyridoxal phosphate binding"/>
    <property type="evidence" value="ECO:0007669"/>
    <property type="project" value="InterPro"/>
</dbReference>